<sequence>MIKDVIVKKLKVLTDERGRLMEIMRNDDPFFKKFGQVYMTTNYPGVVKAWHYHKLQDDHVCCFSGMIKLVIFDARSDSPTKGEVNEFFIGVHNPSLIKIPVNCYHGWKCISETESLVLSVPSEAYNYNAPDEYRIPPHSQEIPYDWGRKDG</sequence>
<dbReference type="EMBL" id="MFYX01000146">
    <property type="protein sequence ID" value="OGK00464.1"/>
    <property type="molecule type" value="Genomic_DNA"/>
</dbReference>
<gene>
    <name evidence="2" type="ORF">A2519_10675</name>
</gene>
<reference evidence="2 3" key="1">
    <citation type="journal article" date="2016" name="Nat. Commun.">
        <title>Thousands of microbial genomes shed light on interconnected biogeochemical processes in an aquifer system.</title>
        <authorList>
            <person name="Anantharaman K."/>
            <person name="Brown C.T."/>
            <person name="Hug L.A."/>
            <person name="Sharon I."/>
            <person name="Castelle C.J."/>
            <person name="Probst A.J."/>
            <person name="Thomas B.C."/>
            <person name="Singh A."/>
            <person name="Wilkins M.J."/>
            <person name="Karaoz U."/>
            <person name="Brodie E.L."/>
            <person name="Williams K.H."/>
            <person name="Hubbard S.S."/>
            <person name="Banfield J.F."/>
        </authorList>
    </citation>
    <scope>NUCLEOTIDE SEQUENCE [LARGE SCALE GENOMIC DNA]</scope>
</reference>
<dbReference type="GO" id="GO:0000271">
    <property type="term" value="P:polysaccharide biosynthetic process"/>
    <property type="evidence" value="ECO:0007669"/>
    <property type="project" value="TreeGrafter"/>
</dbReference>
<dbReference type="PANTHER" id="PTHR21047">
    <property type="entry name" value="DTDP-6-DEOXY-D-GLUCOSE-3,5 EPIMERASE"/>
    <property type="match status" value="1"/>
</dbReference>
<dbReference type="PANTHER" id="PTHR21047:SF2">
    <property type="entry name" value="THYMIDINE DIPHOSPHO-4-KETO-RHAMNOSE 3,5-EPIMERASE"/>
    <property type="match status" value="1"/>
</dbReference>
<evidence type="ECO:0000256" key="1">
    <source>
        <dbReference type="PIRSR" id="PIRSR600888-3"/>
    </source>
</evidence>
<dbReference type="Pfam" id="PF00908">
    <property type="entry name" value="dTDP_sugar_isom"/>
    <property type="match status" value="1"/>
</dbReference>
<dbReference type="Gene3D" id="2.60.120.10">
    <property type="entry name" value="Jelly Rolls"/>
    <property type="match status" value="1"/>
</dbReference>
<dbReference type="GO" id="GO:0008830">
    <property type="term" value="F:dTDP-4-dehydrorhamnose 3,5-epimerase activity"/>
    <property type="evidence" value="ECO:0007669"/>
    <property type="project" value="InterPro"/>
</dbReference>
<evidence type="ECO:0000313" key="2">
    <source>
        <dbReference type="EMBL" id="OGK00464.1"/>
    </source>
</evidence>
<evidence type="ECO:0000313" key="3">
    <source>
        <dbReference type="Proteomes" id="UP000179243"/>
    </source>
</evidence>
<comment type="caution">
    <text evidence="2">The sequence shown here is derived from an EMBL/GenBank/DDBJ whole genome shotgun (WGS) entry which is preliminary data.</text>
</comment>
<dbReference type="GO" id="GO:0005829">
    <property type="term" value="C:cytosol"/>
    <property type="evidence" value="ECO:0007669"/>
    <property type="project" value="TreeGrafter"/>
</dbReference>
<feature type="site" description="Participates in a stacking interaction with the thymidine ring of dTDP-4-oxo-6-deoxyglucose" evidence="1">
    <location>
        <position position="125"/>
    </location>
</feature>
<protein>
    <submittedName>
        <fullName evidence="2">dTDP-4-dehydrorhamnose 3,5-epimerase</fullName>
    </submittedName>
</protein>
<proteinExistence type="predicted"/>
<name>A0A1F7F1C8_UNCRA</name>
<dbReference type="InterPro" id="IPR014710">
    <property type="entry name" value="RmlC-like_jellyroll"/>
</dbReference>
<dbReference type="InterPro" id="IPR011051">
    <property type="entry name" value="RmlC_Cupin_sf"/>
</dbReference>
<dbReference type="SUPFAM" id="SSF51182">
    <property type="entry name" value="RmlC-like cupins"/>
    <property type="match status" value="1"/>
</dbReference>
<organism evidence="2 3">
    <name type="scientific">Candidatus Raymondbacteria bacterium RIFOXYD12_FULL_49_13</name>
    <dbReference type="NCBI Taxonomy" id="1817890"/>
    <lineage>
        <taxon>Bacteria</taxon>
        <taxon>Raymondiibacteriota</taxon>
    </lineage>
</organism>
<dbReference type="Proteomes" id="UP000179243">
    <property type="component" value="Unassembled WGS sequence"/>
</dbReference>
<dbReference type="AlphaFoldDB" id="A0A1F7F1C8"/>
<accession>A0A1F7F1C8</accession>
<dbReference type="InterPro" id="IPR000888">
    <property type="entry name" value="RmlC-like"/>
</dbReference>